<evidence type="ECO:0000256" key="5">
    <source>
        <dbReference type="ARBA" id="ARBA00023088"/>
    </source>
</evidence>
<feature type="region of interest" description="Disordered" evidence="6">
    <location>
        <begin position="1079"/>
        <end position="1125"/>
    </location>
</feature>
<keyword evidence="5" id="KW-0572">Peptidoglycan-anchor</keyword>
<accession>A0A6M1KPG3</accession>
<dbReference type="EMBL" id="JAAKFZ010000021">
    <property type="protein sequence ID" value="NGL84679.1"/>
    <property type="molecule type" value="Genomic_DNA"/>
</dbReference>
<feature type="domain" description="Gram-positive cocci surface proteins LPxTG" evidence="8">
    <location>
        <begin position="1126"/>
        <end position="1161"/>
    </location>
</feature>
<name>A0A6M1KPG3_9STRE</name>
<gene>
    <name evidence="9" type="ORF">G5B50_07860</name>
</gene>
<evidence type="ECO:0000256" key="3">
    <source>
        <dbReference type="ARBA" id="ARBA00022525"/>
    </source>
</evidence>
<dbReference type="GO" id="GO:0030313">
    <property type="term" value="C:cell envelope"/>
    <property type="evidence" value="ECO:0007669"/>
    <property type="project" value="UniProtKB-SubCell"/>
</dbReference>
<keyword evidence="7" id="KW-0812">Transmembrane</keyword>
<evidence type="ECO:0000256" key="6">
    <source>
        <dbReference type="SAM" id="MobiDB-lite"/>
    </source>
</evidence>
<feature type="compositionally biased region" description="Polar residues" evidence="6">
    <location>
        <begin position="1113"/>
        <end position="1125"/>
    </location>
</feature>
<comment type="subcellular location">
    <subcellularLocation>
        <location evidence="1">Cell envelope</location>
    </subcellularLocation>
</comment>
<keyword evidence="2" id="KW-0134">Cell wall</keyword>
<feature type="transmembrane region" description="Helical" evidence="7">
    <location>
        <begin position="1135"/>
        <end position="1152"/>
    </location>
</feature>
<feature type="region of interest" description="Disordered" evidence="6">
    <location>
        <begin position="42"/>
        <end position="81"/>
    </location>
</feature>
<evidence type="ECO:0000313" key="10">
    <source>
        <dbReference type="Proteomes" id="UP000479499"/>
    </source>
</evidence>
<dbReference type="InterPro" id="IPR042229">
    <property type="entry name" value="Listeria/Bacterioides_rpt_sf"/>
</dbReference>
<proteinExistence type="predicted"/>
<keyword evidence="4" id="KW-0732">Signal</keyword>
<evidence type="ECO:0000256" key="7">
    <source>
        <dbReference type="SAM" id="Phobius"/>
    </source>
</evidence>
<evidence type="ECO:0000256" key="1">
    <source>
        <dbReference type="ARBA" id="ARBA00004196"/>
    </source>
</evidence>
<dbReference type="RefSeq" id="WP_164336703.1">
    <property type="nucleotide sequence ID" value="NZ_JAAKFZ010000021.1"/>
</dbReference>
<dbReference type="PROSITE" id="PS50847">
    <property type="entry name" value="GRAM_POS_ANCHORING"/>
    <property type="match status" value="1"/>
</dbReference>
<reference evidence="9 10" key="1">
    <citation type="submission" date="2020-02" db="EMBL/GenBank/DDBJ databases">
        <title>M-like protein SrM is not crucial to the virulence of a novel isolate of Streptococcus equi subsp. ruminatorum from Macaca mulatta.</title>
        <authorList>
            <person name="Guo G."/>
            <person name="Cheng L."/>
            <person name="Zhang W."/>
        </authorList>
    </citation>
    <scope>NUCLEOTIDE SEQUENCE [LARGE SCALE GENOMIC DNA]</scope>
    <source>
        <strain evidence="9 10">FJ1804</strain>
    </source>
</reference>
<feature type="compositionally biased region" description="Low complexity" evidence="6">
    <location>
        <begin position="63"/>
        <end position="72"/>
    </location>
</feature>
<dbReference type="InterPro" id="IPR013378">
    <property type="entry name" value="InlB-like_B-rpt"/>
</dbReference>
<evidence type="ECO:0000259" key="8">
    <source>
        <dbReference type="PROSITE" id="PS50847"/>
    </source>
</evidence>
<dbReference type="Gene3D" id="2.60.40.4270">
    <property type="entry name" value="Listeria-Bacteroides repeat domain"/>
    <property type="match status" value="4"/>
</dbReference>
<keyword evidence="3" id="KW-0964">Secreted</keyword>
<dbReference type="Pfam" id="PF09479">
    <property type="entry name" value="Flg_new"/>
    <property type="match status" value="4"/>
</dbReference>
<keyword evidence="7" id="KW-0472">Membrane</keyword>
<evidence type="ECO:0000256" key="2">
    <source>
        <dbReference type="ARBA" id="ARBA00022512"/>
    </source>
</evidence>
<comment type="caution">
    <text evidence="9">The sequence shown here is derived from an EMBL/GenBank/DDBJ whole genome shotgun (WGS) entry which is preliminary data.</text>
</comment>
<dbReference type="AlphaFoldDB" id="A0A6M1KPG3"/>
<dbReference type="InterPro" id="IPR019931">
    <property type="entry name" value="LPXTG_anchor"/>
</dbReference>
<keyword evidence="7" id="KW-1133">Transmembrane helix</keyword>
<protein>
    <submittedName>
        <fullName evidence="9">InlB B-repeat-containing protein</fullName>
    </submittedName>
</protein>
<evidence type="ECO:0000256" key="4">
    <source>
        <dbReference type="ARBA" id="ARBA00022729"/>
    </source>
</evidence>
<evidence type="ECO:0000313" key="9">
    <source>
        <dbReference type="EMBL" id="NGL84679.1"/>
    </source>
</evidence>
<dbReference type="NCBIfam" id="TIGR02543">
    <property type="entry name" value="List_Bact_rpt"/>
    <property type="match status" value="1"/>
</dbReference>
<organism evidence="9 10">
    <name type="scientific">Streptococcus equi subsp. ruminatorum</name>
    <dbReference type="NCBI Taxonomy" id="254358"/>
    <lineage>
        <taxon>Bacteria</taxon>
        <taxon>Bacillati</taxon>
        <taxon>Bacillota</taxon>
        <taxon>Bacilli</taxon>
        <taxon>Lactobacillales</taxon>
        <taxon>Streptococcaceae</taxon>
        <taxon>Streptococcus</taxon>
    </lineage>
</organism>
<feature type="compositionally biased region" description="Polar residues" evidence="6">
    <location>
        <begin position="1083"/>
        <end position="1095"/>
    </location>
</feature>
<sequence>MRQKRKLHNILSLFLVSLLVFGTVAPAVKVFAEPIDTLTAEPAEQAKLETNDNTDEVNTQKNETTVSSSEASTEPHVEISHEDKGNAVEANISDEEAFYGMQRTANGVTVTINAAKGVFPKGTTVKVTDVAKEDVKAIISNKAKHVKDVAAVDITFYHNGQEIEPKGKVEVKLVTQKEVAGEEHRVVHIKDNKEVEEISTSSSTNASFKADSFSIYVIVGTDKPNEQPETGRPIEKPTRRYEFYSQGKVVHTQILKNGEKLLEPSIPSLKDNVFVNWSNKDGSEFNGFGTINDISKKETVALYANYTKKLAIRFHNNVEKNIIVKVGEEGKKVKTDDVFFEVSVGNYINGWSKTPDGTEPVGKEITVGDQDIDLYPLITGGHWLFFNGNENGGNLITKPLEPQFVKEGAKPSKVIPERKGYDFAGWYEDKDCTKALDFNKTLSENKEIFAKWTPKASSYTIRIWQQRCVNGQFVPDHYVLNHVKTVDGISDSSIIKADAEKLATNYVEELAKKGDRGNWYDYYHYDFNAAKTTIEHDKVRGDGSSIVNVYYDLHPYTFKYYLNSKNDKLDINNYDLQLTVNGEPYSKDDFYIVNNVHLGEVIDDRRPDIIVKRKDEKVEEKVRIGWEADHGSNHHYYLFKSDWENKAHGVPPQLLVRETEPGFEMLNFYPLFSTGKMIKIVRFDYFETLEKGIYEERREEEESSITTAFSFGNQTGFTRVPSDQSYSAKIKVKRPDGHIEEVTIPDKKEQVDRQTFHNIYNRNSYELTFFNKDVVEKSYKGDQAILYGTNIHDKLYTPKKPLDLSELYTFKGWANKKGDVYDLTKYKKMPAGNLVLYAKWGIKQVTVTFDSNGGTPVAPQTINAGEAVPMPKAPTRDNFKFAGWVLPNGSPFNVNTRLTEDTRLIARWLDKSAITVEYDPGAGAKAPVDSNRYMDISNARVLEAPKTLPKDKFFRGWELDGVVYYPGQFMLLNSQLAKKQPNGTYKVTLRAVYSDAAEKTKLIYHSNFGDHKTVEEDYINNSDVKILGIKDLHFEREGYDFIGWNTKADGTGLSYKVGDDIRVDNDLPLPNELFAQWKKKASSSEGNHKPNSTKPNCPIVPPTTNETKRPHVSTATKPMKHQNTILPKTGDEKNLFFYAGLMFLSASLCLLLDMRYRKAAK</sequence>
<dbReference type="Proteomes" id="UP000479499">
    <property type="component" value="Unassembled WGS sequence"/>
</dbReference>